<dbReference type="AlphaFoldDB" id="A0A2T9YFB0"/>
<organism evidence="4 5">
    <name type="scientific">Smittium simulii</name>
    <dbReference type="NCBI Taxonomy" id="133385"/>
    <lineage>
        <taxon>Eukaryota</taxon>
        <taxon>Fungi</taxon>
        <taxon>Fungi incertae sedis</taxon>
        <taxon>Zoopagomycota</taxon>
        <taxon>Kickxellomycotina</taxon>
        <taxon>Harpellomycetes</taxon>
        <taxon>Harpellales</taxon>
        <taxon>Legeriomycetaceae</taxon>
        <taxon>Smittium</taxon>
    </lineage>
</organism>
<dbReference type="Proteomes" id="UP000245383">
    <property type="component" value="Unassembled WGS sequence"/>
</dbReference>
<dbReference type="Gene3D" id="2.130.10.10">
    <property type="entry name" value="YVTN repeat-like/Quinoprotein amine dehydrogenase"/>
    <property type="match status" value="3"/>
</dbReference>
<accession>A0A2T9YFB0</accession>
<feature type="repeat" description="WD" evidence="3">
    <location>
        <begin position="150"/>
        <end position="191"/>
    </location>
</feature>
<dbReference type="EMBL" id="MBFR01000228">
    <property type="protein sequence ID" value="PVU90964.1"/>
    <property type="molecule type" value="Genomic_DNA"/>
</dbReference>
<keyword evidence="2" id="KW-0677">Repeat</keyword>
<dbReference type="InterPro" id="IPR036322">
    <property type="entry name" value="WD40_repeat_dom_sf"/>
</dbReference>
<evidence type="ECO:0000256" key="1">
    <source>
        <dbReference type="ARBA" id="ARBA00022574"/>
    </source>
</evidence>
<dbReference type="SUPFAM" id="SSF50978">
    <property type="entry name" value="WD40 repeat-like"/>
    <property type="match status" value="1"/>
</dbReference>
<reference evidence="4 5" key="1">
    <citation type="journal article" date="2018" name="MBio">
        <title>Comparative Genomics Reveals the Core Gene Toolbox for the Fungus-Insect Symbiosis.</title>
        <authorList>
            <person name="Wang Y."/>
            <person name="Stata M."/>
            <person name="Wang W."/>
            <person name="Stajich J.E."/>
            <person name="White M.M."/>
            <person name="Moncalvo J.M."/>
        </authorList>
    </citation>
    <scope>NUCLEOTIDE SEQUENCE [LARGE SCALE GENOMIC DNA]</scope>
    <source>
        <strain evidence="4 5">SWE-8-4</strain>
    </source>
</reference>
<evidence type="ECO:0000256" key="3">
    <source>
        <dbReference type="PROSITE-ProRule" id="PRU00221"/>
    </source>
</evidence>
<dbReference type="GO" id="GO:0006367">
    <property type="term" value="P:transcription initiation at RNA polymerase II promoter"/>
    <property type="evidence" value="ECO:0007669"/>
    <property type="project" value="TreeGrafter"/>
</dbReference>
<dbReference type="CDD" id="cd00200">
    <property type="entry name" value="WD40"/>
    <property type="match status" value="1"/>
</dbReference>
<dbReference type="PANTHER" id="PTHR19879">
    <property type="entry name" value="TRANSCRIPTION INITIATION FACTOR TFIID"/>
    <property type="match status" value="1"/>
</dbReference>
<dbReference type="PANTHER" id="PTHR19879:SF1">
    <property type="entry name" value="CANNONBALL-RELATED"/>
    <property type="match status" value="1"/>
</dbReference>
<comment type="caution">
    <text evidence="4">The sequence shown here is derived from an EMBL/GenBank/DDBJ whole genome shotgun (WGS) entry which is preliminary data.</text>
</comment>
<dbReference type="InterPro" id="IPR019775">
    <property type="entry name" value="WD40_repeat_CS"/>
</dbReference>
<dbReference type="GO" id="GO:0016251">
    <property type="term" value="F:RNA polymerase II general transcription initiation factor activity"/>
    <property type="evidence" value="ECO:0007669"/>
    <property type="project" value="TreeGrafter"/>
</dbReference>
<proteinExistence type="predicted"/>
<dbReference type="PROSITE" id="PS00678">
    <property type="entry name" value="WD_REPEATS_1"/>
    <property type="match status" value="3"/>
</dbReference>
<feature type="repeat" description="WD" evidence="3">
    <location>
        <begin position="201"/>
        <end position="242"/>
    </location>
</feature>
<dbReference type="PROSITE" id="PS50082">
    <property type="entry name" value="WD_REPEATS_2"/>
    <property type="match status" value="5"/>
</dbReference>
<dbReference type="OrthoDB" id="6262491at2759"/>
<dbReference type="GO" id="GO:0005669">
    <property type="term" value="C:transcription factor TFIID complex"/>
    <property type="evidence" value="ECO:0007669"/>
    <property type="project" value="TreeGrafter"/>
</dbReference>
<dbReference type="InterPro" id="IPR001680">
    <property type="entry name" value="WD40_rpt"/>
</dbReference>
<evidence type="ECO:0000313" key="5">
    <source>
        <dbReference type="Proteomes" id="UP000245383"/>
    </source>
</evidence>
<evidence type="ECO:0000256" key="2">
    <source>
        <dbReference type="ARBA" id="ARBA00022737"/>
    </source>
</evidence>
<feature type="repeat" description="WD" evidence="3">
    <location>
        <begin position="304"/>
        <end position="342"/>
    </location>
</feature>
<gene>
    <name evidence="4" type="ORF">BB561_004637</name>
</gene>
<keyword evidence="5" id="KW-1185">Reference proteome</keyword>
<dbReference type="InterPro" id="IPR020472">
    <property type="entry name" value="WD40_PAC1"/>
</dbReference>
<dbReference type="InterPro" id="IPR015943">
    <property type="entry name" value="WD40/YVTN_repeat-like_dom_sf"/>
</dbReference>
<name>A0A2T9YFB0_9FUNG</name>
<dbReference type="PRINTS" id="PR00320">
    <property type="entry name" value="GPROTEINBRPT"/>
</dbReference>
<dbReference type="PROSITE" id="PS50294">
    <property type="entry name" value="WD_REPEATS_REGION"/>
    <property type="match status" value="3"/>
</dbReference>
<dbReference type="Pfam" id="PF00400">
    <property type="entry name" value="WD40"/>
    <property type="match status" value="4"/>
</dbReference>
<dbReference type="STRING" id="133385.A0A2T9YFB0"/>
<protein>
    <submittedName>
        <fullName evidence="4">Uncharacterized protein</fullName>
    </submittedName>
</protein>
<feature type="repeat" description="WD" evidence="3">
    <location>
        <begin position="103"/>
        <end position="149"/>
    </location>
</feature>
<sequence length="433" mass="47939">MQPKPSNTVMFFQSEQDQAAIQERVKNLNDPYRKKLGFPCLVNVKLLNLAKAHNQVSKSDQNNKTFIWVACGDSTAKLISINLNPSYNTPEDFIHSKFLVKTLKGHSGPVTCVAPISNSGNSSQDFVLTASWDKSIRLWDVSTTQLLGIYTGHSDFVKTIFVPKDSQYFFSGSSDKSIKKWSLPTGMSDNSNPDFSCLQTSKEHTRAVECLTCSPDQLVLFSGSSDTTVLSWNAKTSKLLAFSDFMDLSQQNSSVNSDDFWKVSCKSNVFDISATQSSIWTASADKSVCEWNLSTGEKESEFIHSQVIKSLLVVLEKGLVFTGSREGIIKIWDTTSGECIKEIQAHVDSIESFIIIQGKVLSASLDGSVRLWDINDILNHDGYLYEPVIKGCSKDSDSELVLANTENASSKSYSLLTAEESKELESLLDELED</sequence>
<evidence type="ECO:0000313" key="4">
    <source>
        <dbReference type="EMBL" id="PVU90964.1"/>
    </source>
</evidence>
<keyword evidence="1 3" id="KW-0853">WD repeat</keyword>
<dbReference type="SMART" id="SM00320">
    <property type="entry name" value="WD40"/>
    <property type="match status" value="6"/>
</dbReference>
<feature type="repeat" description="WD" evidence="3">
    <location>
        <begin position="343"/>
        <end position="375"/>
    </location>
</feature>